<keyword evidence="10" id="KW-0433">Leucine-rich repeat</keyword>
<dbReference type="Pfam" id="PF23215">
    <property type="entry name" value="WD_LRWD1"/>
    <property type="match status" value="1"/>
</dbReference>
<evidence type="ECO:0000256" key="4">
    <source>
        <dbReference type="ARBA" id="ARBA00004629"/>
    </source>
</evidence>
<evidence type="ECO:0000256" key="16">
    <source>
        <dbReference type="ARBA" id="ARBA00023212"/>
    </source>
</evidence>
<dbReference type="Gene3D" id="3.80.10.10">
    <property type="entry name" value="Ribonuclease Inhibitor"/>
    <property type="match status" value="1"/>
</dbReference>
<dbReference type="InterPro" id="IPR052489">
    <property type="entry name" value="LRWD1"/>
</dbReference>
<dbReference type="EMBL" id="JABFDY010000025">
    <property type="protein sequence ID" value="KAF7688810.1"/>
    <property type="molecule type" value="Genomic_DNA"/>
</dbReference>
<evidence type="ECO:0000256" key="6">
    <source>
        <dbReference type="ARBA" id="ARBA00015536"/>
    </source>
</evidence>
<keyword evidence="13" id="KW-0995">Kinetochore</keyword>
<evidence type="ECO:0000256" key="10">
    <source>
        <dbReference type="ARBA" id="ARBA00022614"/>
    </source>
</evidence>
<name>A0A8T0ACQ9_SILME</name>
<feature type="domain" description="Leucine-rich repeat and WD repeat-containing protein 1 WD" evidence="23">
    <location>
        <begin position="413"/>
        <end position="793"/>
    </location>
</feature>
<dbReference type="PANTHER" id="PTHR24370:SF10">
    <property type="entry name" value="LEUCINE-RICH REPEAT AND WD REPEAT-CONTAINING PROTEIN 1"/>
    <property type="match status" value="1"/>
</dbReference>
<dbReference type="GO" id="GO:0006325">
    <property type="term" value="P:chromatin organization"/>
    <property type="evidence" value="ECO:0007669"/>
    <property type="project" value="UniProtKB-KW"/>
</dbReference>
<keyword evidence="11" id="KW-0235">DNA replication</keyword>
<dbReference type="InterPro" id="IPR015943">
    <property type="entry name" value="WD40/YVTN_repeat-like_dom_sf"/>
</dbReference>
<evidence type="ECO:0000256" key="20">
    <source>
        <dbReference type="PROSITE-ProRule" id="PRU00221"/>
    </source>
</evidence>
<dbReference type="GO" id="GO:0005664">
    <property type="term" value="C:nuclear origin of replication recognition complex"/>
    <property type="evidence" value="ECO:0007669"/>
    <property type="project" value="TreeGrafter"/>
</dbReference>
<protein>
    <recommendedName>
        <fullName evidence="6">Leucine-rich repeat and WD repeat-containing protein 1</fullName>
    </recommendedName>
    <alternativeName>
        <fullName evidence="19">Origin recognition complex-associated protein</fullName>
    </alternativeName>
</protein>
<dbReference type="Proteomes" id="UP000606274">
    <property type="component" value="Unassembled WGS sequence"/>
</dbReference>
<evidence type="ECO:0000256" key="7">
    <source>
        <dbReference type="ARBA" id="ARBA00022454"/>
    </source>
</evidence>
<dbReference type="AlphaFoldDB" id="A0A8T0ACQ9"/>
<dbReference type="PROSITE" id="PS51450">
    <property type="entry name" value="LRR"/>
    <property type="match status" value="2"/>
</dbReference>
<dbReference type="Pfam" id="PF23211">
    <property type="entry name" value="LRR_LRWD1"/>
    <property type="match status" value="1"/>
</dbReference>
<proteinExistence type="inferred from homology"/>
<dbReference type="InterPro" id="IPR056160">
    <property type="entry name" value="WD_LRWD1"/>
</dbReference>
<evidence type="ECO:0000256" key="17">
    <source>
        <dbReference type="ARBA" id="ARBA00023242"/>
    </source>
</evidence>
<keyword evidence="8" id="KW-0963">Cytoplasm</keyword>
<dbReference type="GO" id="GO:0071169">
    <property type="term" value="P:establishment of protein localization to chromatin"/>
    <property type="evidence" value="ECO:0007669"/>
    <property type="project" value="TreeGrafter"/>
</dbReference>
<keyword evidence="12" id="KW-0677">Repeat</keyword>
<feature type="domain" description="Leucine-rich repeat and WD repeat-containing protein 1 LRR" evidence="22">
    <location>
        <begin position="45"/>
        <end position="236"/>
    </location>
</feature>
<dbReference type="PANTHER" id="PTHR24370">
    <property type="entry name" value="OPTICIN"/>
    <property type="match status" value="1"/>
</dbReference>
<sequence>MADTKTHALTSLPSKFTARFSRENTKQRTEPGCTRESIMEKITEKVLLEKGLPKANKLEKITSINLSRMGLKNQDLPVALLNKLSSLEDLDLSGNMMQKLPARLFLPRLRLLNFSNNDLEDVTSLAALSGLEELRLDDNLYLTVSDEHKVMFLLPNLKFLNGKDISATASHIRHVNSEILMKRVIGVWEKNFSLPDPPSSQSLKELEKKFVSAACFQVKYGPSSLNDYTKWRVEMIAKEYLKSLTGPEKEEEEDMTLETLEKETGSPAKRKSHDTEETSDSEKSWKKRTLNPVATPEASARKSSQLTSAASVESSPRKSSRLQGTPQKAHPKEVSSPRCLRMKTPEASPGKSCRLQNTPKKANVTEVTVTPTAMGVKKNLKAQLTTPKACSSTKAKNGIWKTTKYQVPKEPARLQPLHVLQCHSKQDSREDFSTQLWACAFEPAHNNSNADAWSQSVATCGGETVCVIDCESGHVIKKYKVPGEEFFTLAWTTVLMAREGGCARSCSILAAGGKRGMVKLIHPRANLAYGEFRASRRTISMLRFSPCQSSFLFTGAYDNKIIMWDIGGLDRDYNFKTSQLLVLETCSTPLQFCLPPHSPDTHLISGCDNGLYSFDIQLSKNIQKRTVEMEIVFPVYKKSNKKKNYRTIDGLSFLTEDIIASKSQMQGSIYLWSWSRTRAEKGRKKEVPAVILAELQWSNTEIPYLSLNTCPGFGYVVCGDEQGRLWTYHITDAAKANFKSGKAVPATEVLGWPSLVRNGTGPIEGPSINSVAMDPELRYLVALSDKNMVVIWRRESV</sequence>
<dbReference type="SUPFAM" id="SSF52058">
    <property type="entry name" value="L domain-like"/>
    <property type="match status" value="1"/>
</dbReference>
<dbReference type="InterPro" id="IPR056363">
    <property type="entry name" value="LRR_LRWD1_dom"/>
</dbReference>
<dbReference type="GO" id="GO:0000781">
    <property type="term" value="C:chromosome, telomeric region"/>
    <property type="evidence" value="ECO:0007669"/>
    <property type="project" value="UniProtKB-SubCell"/>
</dbReference>
<feature type="compositionally biased region" description="Basic and acidic residues" evidence="21">
    <location>
        <begin position="273"/>
        <end position="284"/>
    </location>
</feature>
<dbReference type="GO" id="GO:0005813">
    <property type="term" value="C:centrosome"/>
    <property type="evidence" value="ECO:0007669"/>
    <property type="project" value="UniProtKB-SubCell"/>
</dbReference>
<evidence type="ECO:0000256" key="13">
    <source>
        <dbReference type="ARBA" id="ARBA00022838"/>
    </source>
</evidence>
<dbReference type="InterPro" id="IPR019775">
    <property type="entry name" value="WD40_repeat_CS"/>
</dbReference>
<evidence type="ECO:0000256" key="1">
    <source>
        <dbReference type="ARBA" id="ARBA00004123"/>
    </source>
</evidence>
<keyword evidence="15" id="KW-0779">Telomere</keyword>
<dbReference type="GO" id="GO:0006260">
    <property type="term" value="P:DNA replication"/>
    <property type="evidence" value="ECO:0007669"/>
    <property type="project" value="UniProtKB-KW"/>
</dbReference>
<evidence type="ECO:0000256" key="9">
    <source>
        <dbReference type="ARBA" id="ARBA00022574"/>
    </source>
</evidence>
<evidence type="ECO:0000256" key="5">
    <source>
        <dbReference type="ARBA" id="ARBA00007545"/>
    </source>
</evidence>
<dbReference type="PROSITE" id="PS50082">
    <property type="entry name" value="WD_REPEATS_2"/>
    <property type="match status" value="1"/>
</dbReference>
<dbReference type="PROSITE" id="PS00678">
    <property type="entry name" value="WD_REPEATS_1"/>
    <property type="match status" value="1"/>
</dbReference>
<dbReference type="InterPro" id="IPR001611">
    <property type="entry name" value="Leu-rich_rpt"/>
</dbReference>
<feature type="compositionally biased region" description="Polar residues" evidence="21">
    <location>
        <begin position="301"/>
        <end position="314"/>
    </location>
</feature>
<feature type="repeat" description="WD" evidence="20">
    <location>
        <begin position="532"/>
        <end position="566"/>
    </location>
</feature>
<dbReference type="SMART" id="SM00320">
    <property type="entry name" value="WD40"/>
    <property type="match status" value="3"/>
</dbReference>
<evidence type="ECO:0000256" key="12">
    <source>
        <dbReference type="ARBA" id="ARBA00022737"/>
    </source>
</evidence>
<evidence type="ECO:0000256" key="2">
    <source>
        <dbReference type="ARBA" id="ARBA00004300"/>
    </source>
</evidence>
<evidence type="ECO:0000256" key="19">
    <source>
        <dbReference type="ARBA" id="ARBA00033046"/>
    </source>
</evidence>
<evidence type="ECO:0000256" key="14">
    <source>
        <dbReference type="ARBA" id="ARBA00022853"/>
    </source>
</evidence>
<dbReference type="GO" id="GO:0000776">
    <property type="term" value="C:kinetochore"/>
    <property type="evidence" value="ECO:0007669"/>
    <property type="project" value="UniProtKB-KW"/>
</dbReference>
<evidence type="ECO:0000256" key="3">
    <source>
        <dbReference type="ARBA" id="ARBA00004574"/>
    </source>
</evidence>
<gene>
    <name evidence="24" type="ORF">HF521_013617</name>
</gene>
<keyword evidence="17" id="KW-0539">Nucleus</keyword>
<evidence type="ECO:0000256" key="18">
    <source>
        <dbReference type="ARBA" id="ARBA00023328"/>
    </source>
</evidence>
<keyword evidence="18" id="KW-0137">Centromere</keyword>
<evidence type="ECO:0000256" key="8">
    <source>
        <dbReference type="ARBA" id="ARBA00022490"/>
    </source>
</evidence>
<comment type="subcellular location">
    <subcellularLocation>
        <location evidence="4">Chromosome</location>
        <location evidence="4">Centromere</location>
        <location evidence="4">Kinetochore</location>
    </subcellularLocation>
    <subcellularLocation>
        <location evidence="3">Chromosome</location>
        <location evidence="3">Telomere</location>
    </subcellularLocation>
    <subcellularLocation>
        <location evidence="2">Cytoplasm</location>
        <location evidence="2">Cytoskeleton</location>
        <location evidence="2">Microtubule organizing center</location>
        <location evidence="2">Centrosome</location>
    </subcellularLocation>
    <subcellularLocation>
        <location evidence="1">Nucleus</location>
    </subcellularLocation>
</comment>
<evidence type="ECO:0000259" key="22">
    <source>
        <dbReference type="Pfam" id="PF23211"/>
    </source>
</evidence>
<keyword evidence="14" id="KW-0156">Chromatin regulator</keyword>
<organism evidence="24 25">
    <name type="scientific">Silurus meridionalis</name>
    <name type="common">Southern catfish</name>
    <name type="synonym">Silurus soldatovi meridionalis</name>
    <dbReference type="NCBI Taxonomy" id="175797"/>
    <lineage>
        <taxon>Eukaryota</taxon>
        <taxon>Metazoa</taxon>
        <taxon>Chordata</taxon>
        <taxon>Craniata</taxon>
        <taxon>Vertebrata</taxon>
        <taxon>Euteleostomi</taxon>
        <taxon>Actinopterygii</taxon>
        <taxon>Neopterygii</taxon>
        <taxon>Teleostei</taxon>
        <taxon>Ostariophysi</taxon>
        <taxon>Siluriformes</taxon>
        <taxon>Siluridae</taxon>
        <taxon>Silurus</taxon>
    </lineage>
</organism>
<dbReference type="InterPro" id="IPR001680">
    <property type="entry name" value="WD40_rpt"/>
</dbReference>
<reference evidence="24" key="1">
    <citation type="submission" date="2020-08" db="EMBL/GenBank/DDBJ databases">
        <title>Chromosome-level assembly of Southern catfish (Silurus meridionalis) provides insights into visual adaptation to the nocturnal and benthic lifestyles.</title>
        <authorList>
            <person name="Zhang Y."/>
            <person name="Wang D."/>
            <person name="Peng Z."/>
        </authorList>
    </citation>
    <scope>NUCLEOTIDE SEQUENCE</scope>
    <source>
        <strain evidence="24">SWU-2019-XX</strain>
        <tissue evidence="24">Muscle</tissue>
    </source>
</reference>
<dbReference type="InterPro" id="IPR036322">
    <property type="entry name" value="WD40_repeat_dom_sf"/>
</dbReference>
<keyword evidence="9 20" id="KW-0853">WD repeat</keyword>
<keyword evidence="7" id="KW-0158">Chromosome</keyword>
<evidence type="ECO:0000256" key="11">
    <source>
        <dbReference type="ARBA" id="ARBA00022705"/>
    </source>
</evidence>
<dbReference type="Gene3D" id="2.130.10.10">
    <property type="entry name" value="YVTN repeat-like/Quinoprotein amine dehydrogenase"/>
    <property type="match status" value="1"/>
</dbReference>
<dbReference type="SUPFAM" id="SSF50978">
    <property type="entry name" value="WD40 repeat-like"/>
    <property type="match status" value="1"/>
</dbReference>
<keyword evidence="16" id="KW-0206">Cytoskeleton</keyword>
<dbReference type="FunFam" id="2.130.10.10:FF:000488">
    <property type="entry name" value="Leucine-rich repeat and WD repeat-containing protein 1"/>
    <property type="match status" value="1"/>
</dbReference>
<evidence type="ECO:0000259" key="23">
    <source>
        <dbReference type="Pfam" id="PF23215"/>
    </source>
</evidence>
<feature type="region of interest" description="Disordered" evidence="21">
    <location>
        <begin position="246"/>
        <end position="359"/>
    </location>
</feature>
<comment type="similarity">
    <text evidence="5">Belongs to the LRWD1 family.</text>
</comment>
<evidence type="ECO:0000313" key="25">
    <source>
        <dbReference type="Proteomes" id="UP000606274"/>
    </source>
</evidence>
<comment type="caution">
    <text evidence="24">The sequence shown here is derived from an EMBL/GenBank/DDBJ whole genome shotgun (WGS) entry which is preliminary data.</text>
</comment>
<evidence type="ECO:0000256" key="21">
    <source>
        <dbReference type="SAM" id="MobiDB-lite"/>
    </source>
</evidence>
<dbReference type="InterPro" id="IPR032675">
    <property type="entry name" value="LRR_dom_sf"/>
</dbReference>
<evidence type="ECO:0000256" key="15">
    <source>
        <dbReference type="ARBA" id="ARBA00022895"/>
    </source>
</evidence>
<keyword evidence="25" id="KW-1185">Reference proteome</keyword>
<accession>A0A8T0ACQ9</accession>
<evidence type="ECO:0000313" key="24">
    <source>
        <dbReference type="EMBL" id="KAF7688810.1"/>
    </source>
</evidence>
<dbReference type="GO" id="GO:0003682">
    <property type="term" value="F:chromatin binding"/>
    <property type="evidence" value="ECO:0007669"/>
    <property type="project" value="TreeGrafter"/>
</dbReference>
<dbReference type="OrthoDB" id="7318948at2759"/>